<dbReference type="Gene3D" id="3.30.930.10">
    <property type="entry name" value="Bira Bifunctional Protein, Domain 2"/>
    <property type="match status" value="1"/>
</dbReference>
<keyword evidence="1 8" id="KW-0436">Ligase</keyword>
<dbReference type="PANTHER" id="PTHR12835:SF5">
    <property type="entry name" value="BIOTIN--PROTEIN LIGASE"/>
    <property type="match status" value="1"/>
</dbReference>
<evidence type="ECO:0000256" key="4">
    <source>
        <dbReference type="ARBA" id="ARBA00023267"/>
    </source>
</evidence>
<dbReference type="GO" id="GO:0005524">
    <property type="term" value="F:ATP binding"/>
    <property type="evidence" value="ECO:0007669"/>
    <property type="project" value="UniProtKB-KW"/>
</dbReference>
<dbReference type="EC" id="6.3.4.15" evidence="5"/>
<dbReference type="NCBIfam" id="NF008847">
    <property type="entry name" value="PRK11886.1-2"/>
    <property type="match status" value="1"/>
</dbReference>
<dbReference type="GO" id="GO:0004077">
    <property type="term" value="F:biotin--[biotin carboxyl-carrier protein] ligase activity"/>
    <property type="evidence" value="ECO:0007669"/>
    <property type="project" value="UniProtKB-EC"/>
</dbReference>
<dbReference type="InterPro" id="IPR004143">
    <property type="entry name" value="BPL_LPL_catalytic"/>
</dbReference>
<evidence type="ECO:0000259" key="7">
    <source>
        <dbReference type="PROSITE" id="PS51733"/>
    </source>
</evidence>
<dbReference type="InterPro" id="IPR008988">
    <property type="entry name" value="Transcriptional_repressor_C"/>
</dbReference>
<evidence type="ECO:0000313" key="8">
    <source>
        <dbReference type="EMBL" id="PJG85806.1"/>
    </source>
</evidence>
<keyword evidence="3" id="KW-0067">ATP-binding</keyword>
<dbReference type="NCBIfam" id="TIGR00121">
    <property type="entry name" value="birA_ligase"/>
    <property type="match status" value="1"/>
</dbReference>
<dbReference type="GO" id="GO:0005737">
    <property type="term" value="C:cytoplasm"/>
    <property type="evidence" value="ECO:0007669"/>
    <property type="project" value="TreeGrafter"/>
</dbReference>
<dbReference type="CDD" id="cd16442">
    <property type="entry name" value="BPL"/>
    <property type="match status" value="1"/>
</dbReference>
<dbReference type="Proteomes" id="UP000229329">
    <property type="component" value="Unassembled WGS sequence"/>
</dbReference>
<evidence type="ECO:0000256" key="3">
    <source>
        <dbReference type="ARBA" id="ARBA00022840"/>
    </source>
</evidence>
<dbReference type="InterPro" id="IPR003142">
    <property type="entry name" value="BPL_C"/>
</dbReference>
<dbReference type="EMBL" id="PHHA01000006">
    <property type="protein sequence ID" value="PJG85806.1"/>
    <property type="molecule type" value="Genomic_DNA"/>
</dbReference>
<dbReference type="Pfam" id="PF03099">
    <property type="entry name" value="BPL_LplA_LipB"/>
    <property type="match status" value="1"/>
</dbReference>
<gene>
    <name evidence="8" type="ORF">CVP05_04480</name>
</gene>
<dbReference type="Gene3D" id="2.30.30.100">
    <property type="match status" value="1"/>
</dbReference>
<accession>A0A2M8S3U2</accession>
<dbReference type="OrthoDB" id="9807064at2"/>
<dbReference type="SUPFAM" id="SSF55681">
    <property type="entry name" value="Class II aaRS and biotin synthetases"/>
    <property type="match status" value="1"/>
</dbReference>
<dbReference type="Pfam" id="PF02237">
    <property type="entry name" value="BPL_C"/>
    <property type="match status" value="1"/>
</dbReference>
<dbReference type="AlphaFoldDB" id="A0A2M8S3U2"/>
<evidence type="ECO:0000256" key="2">
    <source>
        <dbReference type="ARBA" id="ARBA00022741"/>
    </source>
</evidence>
<comment type="catalytic activity">
    <reaction evidence="6">
        <text>biotin + L-lysyl-[protein] + ATP = N(6)-biotinyl-L-lysyl-[protein] + AMP + diphosphate + H(+)</text>
        <dbReference type="Rhea" id="RHEA:11756"/>
        <dbReference type="Rhea" id="RHEA-COMP:9752"/>
        <dbReference type="Rhea" id="RHEA-COMP:10505"/>
        <dbReference type="ChEBI" id="CHEBI:15378"/>
        <dbReference type="ChEBI" id="CHEBI:29969"/>
        <dbReference type="ChEBI" id="CHEBI:30616"/>
        <dbReference type="ChEBI" id="CHEBI:33019"/>
        <dbReference type="ChEBI" id="CHEBI:57586"/>
        <dbReference type="ChEBI" id="CHEBI:83144"/>
        <dbReference type="ChEBI" id="CHEBI:456215"/>
        <dbReference type="EC" id="6.3.4.15"/>
    </reaction>
</comment>
<evidence type="ECO:0000313" key="9">
    <source>
        <dbReference type="Proteomes" id="UP000229329"/>
    </source>
</evidence>
<evidence type="ECO:0000256" key="5">
    <source>
        <dbReference type="ARBA" id="ARBA00024227"/>
    </source>
</evidence>
<dbReference type="PROSITE" id="PS51733">
    <property type="entry name" value="BPL_LPL_CATALYTIC"/>
    <property type="match status" value="1"/>
</dbReference>
<keyword evidence="2" id="KW-0547">Nucleotide-binding</keyword>
<proteinExistence type="predicted"/>
<dbReference type="InterPro" id="IPR004408">
    <property type="entry name" value="Biotin_CoA_COase_ligase"/>
</dbReference>
<keyword evidence="4" id="KW-0092">Biotin</keyword>
<comment type="caution">
    <text evidence="8">The sequence shown here is derived from an EMBL/GenBank/DDBJ whole genome shotgun (WGS) entry which is preliminary data.</text>
</comment>
<evidence type="ECO:0000256" key="6">
    <source>
        <dbReference type="ARBA" id="ARBA00047846"/>
    </source>
</evidence>
<evidence type="ECO:0000256" key="1">
    <source>
        <dbReference type="ARBA" id="ARBA00022598"/>
    </source>
</evidence>
<keyword evidence="9" id="KW-1185">Reference proteome</keyword>
<feature type="domain" description="BPL/LPL catalytic" evidence="7">
    <location>
        <begin position="3"/>
        <end position="188"/>
    </location>
</feature>
<dbReference type="PANTHER" id="PTHR12835">
    <property type="entry name" value="BIOTIN PROTEIN LIGASE"/>
    <property type="match status" value="1"/>
</dbReference>
<reference evidence="8 9" key="1">
    <citation type="submission" date="2017-11" db="EMBL/GenBank/DDBJ databases">
        <title>Reclassification of Bisgaard taxon 7 as Conservatibacter flavescens gen. nov., sp. nov.</title>
        <authorList>
            <person name="Christensen H."/>
        </authorList>
    </citation>
    <scope>NUCLEOTIDE SEQUENCE [LARGE SCALE GENOMIC DNA]</scope>
    <source>
        <strain evidence="8 9">7_4</strain>
    </source>
</reference>
<dbReference type="SUPFAM" id="SSF50037">
    <property type="entry name" value="C-terminal domain of transcriptional repressors"/>
    <property type="match status" value="1"/>
</dbReference>
<name>A0A2M8S3U2_9PAST</name>
<protein>
    <recommendedName>
        <fullName evidence="5">biotin--[biotin carboxyl-carrier protein] ligase</fullName>
        <ecNumber evidence="5">6.3.4.15</ecNumber>
    </recommendedName>
</protein>
<dbReference type="InterPro" id="IPR045864">
    <property type="entry name" value="aa-tRNA-synth_II/BPL/LPL"/>
</dbReference>
<organism evidence="8 9">
    <name type="scientific">Conservatibacter flavescens</name>
    <dbReference type="NCBI Taxonomy" id="28161"/>
    <lineage>
        <taxon>Bacteria</taxon>
        <taxon>Pseudomonadati</taxon>
        <taxon>Pseudomonadota</taxon>
        <taxon>Gammaproteobacteria</taxon>
        <taxon>Pasteurellales</taxon>
        <taxon>Pasteurellaceae</taxon>
        <taxon>Conservatibacter</taxon>
    </lineage>
</organism>
<sequence>MQALNSQYLSTALSPYNLFIFEKIDSTNQYLLDNIATLKKGDICLAEQQTAGRGRRGRPWQSPFGSQIIMSLYWQWDPKKSLEGLSTIVGLAIVETLRKAGAWVEVKWPNDILLNKRKLAGILVEIANHKNNAINLVIGVGLNLALPTDNTPIDQAWANLNEAIPNYDRNKLTVQLIQNIYHYLAIFEQEGISPAIQQEWIHADAFFGEEVTILSEQHTIIGIEQGIDEKGYIRIATENGLACFSGGEVSLRWNKT</sequence>